<dbReference type="InterPro" id="IPR019786">
    <property type="entry name" value="Zinc_finger_PHD-type_CS"/>
</dbReference>
<dbReference type="InterPro" id="IPR011011">
    <property type="entry name" value="Znf_FYVE_PHD"/>
</dbReference>
<evidence type="ECO:0000259" key="9">
    <source>
        <dbReference type="PROSITE" id="PS51805"/>
    </source>
</evidence>
<dbReference type="Pfam" id="PF13831">
    <property type="entry name" value="PHD_2"/>
    <property type="match status" value="1"/>
</dbReference>
<dbReference type="EMBL" id="JMKJ01000590">
    <property type="protein sequence ID" value="KGG50224.1"/>
    <property type="molecule type" value="Genomic_DNA"/>
</dbReference>
<keyword evidence="2 6" id="KW-0863">Zinc-finger</keyword>
<protein>
    <submittedName>
        <fullName evidence="10">Uncharacterized protein</fullName>
    </submittedName>
</protein>
<dbReference type="AlphaFoldDB" id="A0A098VN41"/>
<dbReference type="InterPro" id="IPR036427">
    <property type="entry name" value="Bromodomain-like_sf"/>
</dbReference>
<dbReference type="InterPro" id="IPR013083">
    <property type="entry name" value="Znf_RING/FYVE/PHD"/>
</dbReference>
<dbReference type="InterPro" id="IPR001487">
    <property type="entry name" value="Bromodomain"/>
</dbReference>
<reference evidence="10 11" key="1">
    <citation type="submission" date="2014-04" db="EMBL/GenBank/DDBJ databases">
        <title>A new species of microsporidia sheds light on the evolution of extreme parasitism.</title>
        <authorList>
            <person name="Haag K.L."/>
            <person name="James T.Y."/>
            <person name="Larsson R."/>
            <person name="Schaer T.M."/>
            <person name="Refardt D."/>
            <person name="Pombert J.-F."/>
            <person name="Ebert D."/>
        </authorList>
    </citation>
    <scope>NUCLEOTIDE SEQUENCE [LARGE SCALE GENOMIC DNA]</scope>
    <source>
        <strain evidence="10 11">UGP3</strain>
        <tissue evidence="10">Spores</tissue>
    </source>
</reference>
<keyword evidence="11" id="KW-1185">Reference proteome</keyword>
<dbReference type="PROSITE" id="PS01359">
    <property type="entry name" value="ZF_PHD_1"/>
    <property type="match status" value="1"/>
</dbReference>
<dbReference type="PANTHER" id="PTHR13793">
    <property type="entry name" value="PHD FINGER PROTEINS"/>
    <property type="match status" value="1"/>
</dbReference>
<evidence type="ECO:0000256" key="4">
    <source>
        <dbReference type="ARBA" id="ARBA00023117"/>
    </source>
</evidence>
<dbReference type="InterPro" id="IPR034732">
    <property type="entry name" value="EPHD"/>
</dbReference>
<dbReference type="InterPro" id="IPR050701">
    <property type="entry name" value="Histone_Mod_Regulator"/>
</dbReference>
<evidence type="ECO:0000256" key="2">
    <source>
        <dbReference type="ARBA" id="ARBA00022771"/>
    </source>
</evidence>
<dbReference type="Proteomes" id="UP000029725">
    <property type="component" value="Unassembled WGS sequence"/>
</dbReference>
<dbReference type="PRINTS" id="PR00503">
    <property type="entry name" value="BROMODOMAIN"/>
</dbReference>
<keyword evidence="3" id="KW-0862">Zinc</keyword>
<sequence length="614" mass="70407">MDLEGMLRILSLDAEWLRLYNEQHADAKAYTFTENDFEAAIDAFEKEWHSLINPLILKEEFNTEVSDDSCCDVCGSPDASNANAIIFCDRCDMAVHQECYGVPSIPEGRWLCTKCGLIPNSIVNCTLCPHYEGAIKPTDDGGWAHIACAHYIEETGFSNETYLEPITGISQISPARLKLKCFLCKIKHGAPIQCSSKHCNVSFHVRCAQLANLSMDYMHKRTYCPRHTPNGQKDRTFNGIELNAQGTMPTEPIQTVNHQYFVPKGFKVEGASSETLPTLVPNIAEKNEQPNSEPIKISQMPPVSPEVIFSRIRNGEPWKHDSNKFPWKKVSTESSHQFEHFLRSVARYWSLKRDFKGVSLIRRLYLENSSPSSSLSEDVLEEITQRLRGVRFQLEMIRSLVELNKRLFELKLKDLQQIGRISNLLRVPTYHEQKDVLQKLKSIDKQKYFREPVSVEYAPDYLDIIENPMDFATIEFKLTTGKYLQKAQLLIPSTSKDSVHQQISSAAWELFKKDFDLICFNATTYNGPKTRWYKAAQNLNALGTPLIEQRQKASLCFLKEAIDWMQSPISEYLQVLCHQLCPYSKLPIEELFDEQKYGSSYKKSNPYSLIDVEY</sequence>
<evidence type="ECO:0000313" key="10">
    <source>
        <dbReference type="EMBL" id="KGG50224.1"/>
    </source>
</evidence>
<dbReference type="GO" id="GO:0008270">
    <property type="term" value="F:zinc ion binding"/>
    <property type="evidence" value="ECO:0007669"/>
    <property type="project" value="UniProtKB-KW"/>
</dbReference>
<evidence type="ECO:0000256" key="1">
    <source>
        <dbReference type="ARBA" id="ARBA00022723"/>
    </source>
</evidence>
<dbReference type="SMART" id="SM00297">
    <property type="entry name" value="BROMO"/>
    <property type="match status" value="1"/>
</dbReference>
<comment type="caution">
    <text evidence="10">The sequence shown here is derived from an EMBL/GenBank/DDBJ whole genome shotgun (WGS) entry which is preliminary data.</text>
</comment>
<feature type="domain" description="Bromo" evidence="7">
    <location>
        <begin position="441"/>
        <end position="533"/>
    </location>
</feature>
<dbReference type="PROSITE" id="PS50016">
    <property type="entry name" value="ZF_PHD_2"/>
    <property type="match status" value="1"/>
</dbReference>
<dbReference type="InterPro" id="IPR019787">
    <property type="entry name" value="Znf_PHD-finger"/>
</dbReference>
<evidence type="ECO:0000256" key="3">
    <source>
        <dbReference type="ARBA" id="ARBA00022833"/>
    </source>
</evidence>
<feature type="domain" description="PHD-type" evidence="9">
    <location>
        <begin position="122"/>
        <end position="228"/>
    </location>
</feature>
<dbReference type="SUPFAM" id="SSF57903">
    <property type="entry name" value="FYVE/PHD zinc finger"/>
    <property type="match status" value="2"/>
</dbReference>
<evidence type="ECO:0000313" key="11">
    <source>
        <dbReference type="Proteomes" id="UP000029725"/>
    </source>
</evidence>
<proteinExistence type="predicted"/>
<dbReference type="GO" id="GO:0006357">
    <property type="term" value="P:regulation of transcription by RNA polymerase II"/>
    <property type="evidence" value="ECO:0007669"/>
    <property type="project" value="TreeGrafter"/>
</dbReference>
<dbReference type="CDD" id="cd15492">
    <property type="entry name" value="PHD_BRPF_JADE_like"/>
    <property type="match status" value="1"/>
</dbReference>
<dbReference type="Gene3D" id="3.30.40.10">
    <property type="entry name" value="Zinc/RING finger domain, C3HC4 (zinc finger)"/>
    <property type="match status" value="2"/>
</dbReference>
<dbReference type="PANTHER" id="PTHR13793:SF107">
    <property type="entry name" value="BROMODOMAIN-CONTAINING PROTEIN HOMOLOG"/>
    <property type="match status" value="1"/>
</dbReference>
<dbReference type="RefSeq" id="XP_013236707.1">
    <property type="nucleotide sequence ID" value="XM_013381253.1"/>
</dbReference>
<dbReference type="GeneID" id="25260859"/>
<dbReference type="SMART" id="SM00249">
    <property type="entry name" value="PHD"/>
    <property type="match status" value="2"/>
</dbReference>
<evidence type="ECO:0000256" key="6">
    <source>
        <dbReference type="PROSITE-ProRule" id="PRU00146"/>
    </source>
</evidence>
<organism evidence="10 11">
    <name type="scientific">Mitosporidium daphniae</name>
    <dbReference type="NCBI Taxonomy" id="1485682"/>
    <lineage>
        <taxon>Eukaryota</taxon>
        <taxon>Fungi</taxon>
        <taxon>Fungi incertae sedis</taxon>
        <taxon>Microsporidia</taxon>
        <taxon>Mitosporidium</taxon>
    </lineage>
</organism>
<feature type="domain" description="PHD-type" evidence="8">
    <location>
        <begin position="68"/>
        <end position="118"/>
    </location>
</feature>
<name>A0A098VN41_9MICR</name>
<dbReference type="HOGENOM" id="CLU_002663_2_0_1"/>
<accession>A0A098VN41</accession>
<dbReference type="GO" id="GO:0006325">
    <property type="term" value="P:chromatin organization"/>
    <property type="evidence" value="ECO:0007669"/>
    <property type="project" value="UniProtKB-ARBA"/>
</dbReference>
<dbReference type="Pfam" id="PF00439">
    <property type="entry name" value="Bromodomain"/>
    <property type="match status" value="1"/>
</dbReference>
<dbReference type="PROSITE" id="PS50014">
    <property type="entry name" value="BROMODOMAIN_2"/>
    <property type="match status" value="1"/>
</dbReference>
<dbReference type="InterPro" id="IPR001965">
    <property type="entry name" value="Znf_PHD"/>
</dbReference>
<dbReference type="SUPFAM" id="SSF47370">
    <property type="entry name" value="Bromodomain"/>
    <property type="match status" value="1"/>
</dbReference>
<keyword evidence="1" id="KW-0479">Metal-binding</keyword>
<dbReference type="PROSITE" id="PS51805">
    <property type="entry name" value="EPHD"/>
    <property type="match status" value="1"/>
</dbReference>
<keyword evidence="4 5" id="KW-0103">Bromodomain</keyword>
<dbReference type="OrthoDB" id="20839at2759"/>
<evidence type="ECO:0000256" key="5">
    <source>
        <dbReference type="PROSITE-ProRule" id="PRU00035"/>
    </source>
</evidence>
<evidence type="ECO:0000259" key="8">
    <source>
        <dbReference type="PROSITE" id="PS50016"/>
    </source>
</evidence>
<gene>
    <name evidence="10" type="ORF">DI09_7p30</name>
</gene>
<dbReference type="VEuPathDB" id="MicrosporidiaDB:DI09_7p30"/>
<dbReference type="Pfam" id="PF13832">
    <property type="entry name" value="zf-HC5HC2H_2"/>
    <property type="match status" value="1"/>
</dbReference>
<evidence type="ECO:0000259" key="7">
    <source>
        <dbReference type="PROSITE" id="PS50014"/>
    </source>
</evidence>
<dbReference type="Gene3D" id="1.20.920.10">
    <property type="entry name" value="Bromodomain-like"/>
    <property type="match status" value="1"/>
</dbReference>